<keyword evidence="2" id="KW-0081">Bacteriolytic enzyme</keyword>
<evidence type="ECO:0000256" key="3">
    <source>
        <dbReference type="SAM" id="SignalP"/>
    </source>
</evidence>
<dbReference type="PANTHER" id="PTHR37406">
    <property type="entry name" value="T4-TYPE LYSOZYME 1-RELATED"/>
    <property type="match status" value="1"/>
</dbReference>
<dbReference type="InterPro" id="IPR002196">
    <property type="entry name" value="Glyco_hydro_24"/>
</dbReference>
<gene>
    <name evidence="4" type="ORF">DPMN_081927</name>
</gene>
<reference evidence="4" key="2">
    <citation type="submission" date="2020-11" db="EMBL/GenBank/DDBJ databases">
        <authorList>
            <person name="McCartney M.A."/>
            <person name="Auch B."/>
            <person name="Kono T."/>
            <person name="Mallez S."/>
            <person name="Becker A."/>
            <person name="Gohl D.M."/>
            <person name="Silverstein K.A.T."/>
            <person name="Koren S."/>
            <person name="Bechman K.B."/>
            <person name="Herman A."/>
            <person name="Abrahante J.E."/>
            <person name="Garbe J."/>
        </authorList>
    </citation>
    <scope>NUCLEOTIDE SEQUENCE</scope>
    <source>
        <strain evidence="4">Duluth1</strain>
        <tissue evidence="4">Whole animal</tissue>
    </source>
</reference>
<dbReference type="GO" id="GO:0031640">
    <property type="term" value="P:killing of cells of another organism"/>
    <property type="evidence" value="ECO:0007669"/>
    <property type="project" value="UniProtKB-KW"/>
</dbReference>
<proteinExistence type="predicted"/>
<keyword evidence="5" id="KW-1185">Reference proteome</keyword>
<dbReference type="PANTHER" id="PTHR37406:SF1">
    <property type="entry name" value="T4-TYPE LYSOZYME 1-RELATED"/>
    <property type="match status" value="1"/>
</dbReference>
<organism evidence="4 5">
    <name type="scientific">Dreissena polymorpha</name>
    <name type="common">Zebra mussel</name>
    <name type="synonym">Mytilus polymorpha</name>
    <dbReference type="NCBI Taxonomy" id="45954"/>
    <lineage>
        <taxon>Eukaryota</taxon>
        <taxon>Metazoa</taxon>
        <taxon>Spiralia</taxon>
        <taxon>Lophotrochozoa</taxon>
        <taxon>Mollusca</taxon>
        <taxon>Bivalvia</taxon>
        <taxon>Autobranchia</taxon>
        <taxon>Heteroconchia</taxon>
        <taxon>Euheterodonta</taxon>
        <taxon>Imparidentia</taxon>
        <taxon>Neoheterodontei</taxon>
        <taxon>Myida</taxon>
        <taxon>Dreissenoidea</taxon>
        <taxon>Dreissenidae</taxon>
        <taxon>Dreissena</taxon>
    </lineage>
</organism>
<dbReference type="Gene3D" id="1.10.530.40">
    <property type="match status" value="1"/>
</dbReference>
<evidence type="ECO:0000313" key="4">
    <source>
        <dbReference type="EMBL" id="KAH3694487.1"/>
    </source>
</evidence>
<evidence type="ECO:0008006" key="6">
    <source>
        <dbReference type="Google" id="ProtNLM"/>
    </source>
</evidence>
<keyword evidence="3" id="KW-0732">Signal</keyword>
<dbReference type="GO" id="GO:0003796">
    <property type="term" value="F:lysozyme activity"/>
    <property type="evidence" value="ECO:0007669"/>
    <property type="project" value="InterPro"/>
</dbReference>
<evidence type="ECO:0000256" key="2">
    <source>
        <dbReference type="ARBA" id="ARBA00022638"/>
    </source>
</evidence>
<accession>A0A9D3Y9S0</accession>
<protein>
    <recommendedName>
        <fullName evidence="6">Lysozyme</fullName>
    </recommendedName>
</protein>
<dbReference type="InterPro" id="IPR023346">
    <property type="entry name" value="Lysozyme-like_dom_sf"/>
</dbReference>
<keyword evidence="1" id="KW-0929">Antimicrobial</keyword>
<dbReference type="GO" id="GO:0042742">
    <property type="term" value="P:defense response to bacterium"/>
    <property type="evidence" value="ECO:0007669"/>
    <property type="project" value="UniProtKB-KW"/>
</dbReference>
<dbReference type="EMBL" id="JAIWYP010000016">
    <property type="protein sequence ID" value="KAH3694487.1"/>
    <property type="molecule type" value="Genomic_DNA"/>
</dbReference>
<name>A0A9D3Y9S0_DREPO</name>
<dbReference type="GO" id="GO:0016998">
    <property type="term" value="P:cell wall macromolecule catabolic process"/>
    <property type="evidence" value="ECO:0007669"/>
    <property type="project" value="InterPro"/>
</dbReference>
<reference evidence="4" key="1">
    <citation type="journal article" date="2019" name="bioRxiv">
        <title>The Genome of the Zebra Mussel, Dreissena polymorpha: A Resource for Invasive Species Research.</title>
        <authorList>
            <person name="McCartney M.A."/>
            <person name="Auch B."/>
            <person name="Kono T."/>
            <person name="Mallez S."/>
            <person name="Zhang Y."/>
            <person name="Obille A."/>
            <person name="Becker A."/>
            <person name="Abrahante J.E."/>
            <person name="Garbe J."/>
            <person name="Badalamenti J.P."/>
            <person name="Herman A."/>
            <person name="Mangelson H."/>
            <person name="Liachko I."/>
            <person name="Sullivan S."/>
            <person name="Sone E.D."/>
            <person name="Koren S."/>
            <person name="Silverstein K.A.T."/>
            <person name="Beckman K.B."/>
            <person name="Gohl D.M."/>
        </authorList>
    </citation>
    <scope>NUCLEOTIDE SEQUENCE</scope>
    <source>
        <strain evidence="4">Duluth1</strain>
        <tissue evidence="4">Whole animal</tissue>
    </source>
</reference>
<dbReference type="SUPFAM" id="SSF53955">
    <property type="entry name" value="Lysozyme-like"/>
    <property type="match status" value="1"/>
</dbReference>
<evidence type="ECO:0000313" key="5">
    <source>
        <dbReference type="Proteomes" id="UP000828390"/>
    </source>
</evidence>
<sequence>MNSLLICACLIGVATAGSISRYEERDDNWYGNRWNSGWYGENGNWGRNNWNNWNGNNGYGNNWMGNWYGNNWNNEGNSWNNWYGENRNNWYGKNRNNWYGESRNNWYGEKRNNWYGNDWNNDAGYYRNNWNGNNWNNWYGNWNNDWNGGNGNYADSVLERVSITLRDVQRGKQNGNLDVSAARTQIASLLTNLQRLENDHTVPDDLLKSTIQSVVLVRDSLPDLTQHAQHSSHSVDRYVAMADWISNTEKENVKRQLKIDEGDINKIYKDSLGFPTFGIGHRIKDTDPEHDKPLGTVISDERIYAAFDADLKDAIALTKAIYPCVEGWPSEVKEIMVNMVFNLGGKLRQFVKLGEALNARDWQKAADEMANSKWYGQVGKRAERLVARMTNVKN</sequence>
<evidence type="ECO:0000256" key="1">
    <source>
        <dbReference type="ARBA" id="ARBA00022529"/>
    </source>
</evidence>
<comment type="caution">
    <text evidence="4">The sequence shown here is derived from an EMBL/GenBank/DDBJ whole genome shotgun (WGS) entry which is preliminary data.</text>
</comment>
<dbReference type="Pfam" id="PF00959">
    <property type="entry name" value="Phage_lysozyme"/>
    <property type="match status" value="1"/>
</dbReference>
<feature type="chain" id="PRO_5039424253" description="Lysozyme" evidence="3">
    <location>
        <begin position="17"/>
        <end position="394"/>
    </location>
</feature>
<feature type="signal peptide" evidence="3">
    <location>
        <begin position="1"/>
        <end position="16"/>
    </location>
</feature>
<dbReference type="InterPro" id="IPR052619">
    <property type="entry name" value="Phage_lysozyme-like"/>
</dbReference>
<dbReference type="AlphaFoldDB" id="A0A9D3Y9S0"/>
<dbReference type="Proteomes" id="UP000828390">
    <property type="component" value="Unassembled WGS sequence"/>
</dbReference>
<dbReference type="InterPro" id="IPR023347">
    <property type="entry name" value="Lysozyme_dom_sf"/>
</dbReference>
<dbReference type="GO" id="GO:0009253">
    <property type="term" value="P:peptidoglycan catabolic process"/>
    <property type="evidence" value="ECO:0007669"/>
    <property type="project" value="InterPro"/>
</dbReference>